<dbReference type="PANTHER" id="PTHR33542:SF5">
    <property type="entry name" value="FERROCHELATASE CHE1"/>
    <property type="match status" value="1"/>
</dbReference>
<comment type="caution">
    <text evidence="3">The sequence shown here is derived from an EMBL/GenBank/DDBJ whole genome shotgun (WGS) entry which is preliminary data.</text>
</comment>
<dbReference type="CDD" id="cd03416">
    <property type="entry name" value="CbiX_SirB_N"/>
    <property type="match status" value="1"/>
</dbReference>
<proteinExistence type="predicted"/>
<dbReference type="Pfam" id="PF01903">
    <property type="entry name" value="CbiX"/>
    <property type="match status" value="2"/>
</dbReference>
<dbReference type="EMBL" id="SMZX01000001">
    <property type="protein sequence ID" value="TDL45970.1"/>
    <property type="molecule type" value="Genomic_DNA"/>
</dbReference>
<gene>
    <name evidence="3" type="ORF">E2R54_05920</name>
</gene>
<keyword evidence="1" id="KW-0479">Metal-binding</keyword>
<dbReference type="Gene3D" id="3.40.50.1400">
    <property type="match status" value="2"/>
</dbReference>
<name>A0A4R5YR33_9MICO</name>
<protein>
    <submittedName>
        <fullName evidence="3">Sirohydrochlorin chelatase</fullName>
    </submittedName>
</protein>
<sequence>MTPVLIACSHGTSSLEGRAAISAVVEQVRLLLPHVAVEEAFVDVQQPEIDDVVQATSPRPAVVVPLLLSTGFHTKVDIARAVTDAGSRAVATVALGPHPLLADLLAERLRDAGLAPGDAVVLAAAGSSDPAASVDVAEMADLLRERIDAPVSVGFAAGAGTRIADAVAAARDAGATRVVAASYVLAPGFFADVIARAGADAVTAPLAPDAAVATVVVERYLAAAASARATAAA</sequence>
<evidence type="ECO:0000313" key="4">
    <source>
        <dbReference type="Proteomes" id="UP000295633"/>
    </source>
</evidence>
<dbReference type="Proteomes" id="UP000295633">
    <property type="component" value="Unassembled WGS sequence"/>
</dbReference>
<evidence type="ECO:0000256" key="2">
    <source>
        <dbReference type="ARBA" id="ARBA00023239"/>
    </source>
</evidence>
<keyword evidence="2" id="KW-0456">Lyase</keyword>
<dbReference type="GO" id="GO:0016829">
    <property type="term" value="F:lyase activity"/>
    <property type="evidence" value="ECO:0007669"/>
    <property type="project" value="UniProtKB-KW"/>
</dbReference>
<dbReference type="InterPro" id="IPR050963">
    <property type="entry name" value="Sirohydro_Cobaltochel/CbiX"/>
</dbReference>
<evidence type="ECO:0000256" key="1">
    <source>
        <dbReference type="ARBA" id="ARBA00022723"/>
    </source>
</evidence>
<accession>A0A4R5YR33</accession>
<dbReference type="RefSeq" id="WP_133399032.1">
    <property type="nucleotide sequence ID" value="NZ_SMZX01000001.1"/>
</dbReference>
<dbReference type="PANTHER" id="PTHR33542">
    <property type="entry name" value="SIROHYDROCHLORIN FERROCHELATASE, CHLOROPLASTIC"/>
    <property type="match status" value="1"/>
</dbReference>
<organism evidence="3 4">
    <name type="scientific">Microbacterium oleivorans</name>
    <dbReference type="NCBI Taxonomy" id="273677"/>
    <lineage>
        <taxon>Bacteria</taxon>
        <taxon>Bacillati</taxon>
        <taxon>Actinomycetota</taxon>
        <taxon>Actinomycetes</taxon>
        <taxon>Micrococcales</taxon>
        <taxon>Microbacteriaceae</taxon>
        <taxon>Microbacterium</taxon>
    </lineage>
</organism>
<dbReference type="GO" id="GO:0046872">
    <property type="term" value="F:metal ion binding"/>
    <property type="evidence" value="ECO:0007669"/>
    <property type="project" value="UniProtKB-KW"/>
</dbReference>
<evidence type="ECO:0000313" key="3">
    <source>
        <dbReference type="EMBL" id="TDL45970.1"/>
    </source>
</evidence>
<reference evidence="3 4" key="1">
    <citation type="submission" date="2019-03" db="EMBL/GenBank/DDBJ databases">
        <title>Genome Sequencing and Assembly of Various Microbes Isolated from Partially Reclaimed Soil and Acid Mine Drainage (AMD) Site.</title>
        <authorList>
            <person name="Steinbock B."/>
            <person name="Bechtold R."/>
            <person name="Sevigny J.L."/>
            <person name="Thomas D."/>
            <person name="Cuthill L.R."/>
            <person name="Aveiro Johannsen E.J."/>
            <person name="Thomas K."/>
            <person name="Ghosh A."/>
        </authorList>
    </citation>
    <scope>NUCLEOTIDE SEQUENCE [LARGE SCALE GENOMIC DNA]</scope>
    <source>
        <strain evidence="3 4">F-B2</strain>
    </source>
</reference>
<dbReference type="SUPFAM" id="SSF53800">
    <property type="entry name" value="Chelatase"/>
    <property type="match status" value="1"/>
</dbReference>
<dbReference type="AlphaFoldDB" id="A0A4R5YR33"/>
<dbReference type="STRING" id="273677.BW34_01833"/>
<dbReference type="InterPro" id="IPR002762">
    <property type="entry name" value="CbiX-like"/>
</dbReference>